<dbReference type="PANTHER" id="PTHR30471">
    <property type="entry name" value="DNA REPAIR PROTEIN RADC"/>
    <property type="match status" value="1"/>
</dbReference>
<dbReference type="AlphaFoldDB" id="A0A7T7XMG4"/>
<dbReference type="Pfam" id="PF20582">
    <property type="entry name" value="UPF0758_N"/>
    <property type="match status" value="1"/>
</dbReference>
<keyword evidence="1" id="KW-0645">Protease</keyword>
<evidence type="ECO:0000256" key="7">
    <source>
        <dbReference type="SAM" id="MobiDB-lite"/>
    </source>
</evidence>
<keyword evidence="3" id="KW-0378">Hydrolase</keyword>
<evidence type="ECO:0000256" key="3">
    <source>
        <dbReference type="ARBA" id="ARBA00022801"/>
    </source>
</evidence>
<evidence type="ECO:0000256" key="4">
    <source>
        <dbReference type="ARBA" id="ARBA00022833"/>
    </source>
</evidence>
<dbReference type="InterPro" id="IPR001405">
    <property type="entry name" value="UPF0758"/>
</dbReference>
<sequence>MKEKHHTILRQAAGEVPSAYRKAETPGPLELPEEERPRERLLNQGPCALSDRELLAVILNAGIKGKNVFTLARELQDRLDREKEIPSVRDLAAITGMGESKACTIAAMLEFGRRRWGPSGIRITHPTDAFNVIRHYGNRRQEHFMCLSLNGAHEVMAVRIVTIGLVNRTIVHPREVYSDPILDRASAVIVAHNHPSGHLQPSQEDEDITVRLQAAADILGIRFLDHLIFSGNSYFSFSQDGRIGS</sequence>
<keyword evidence="4" id="KW-0862">Zinc</keyword>
<dbReference type="Pfam" id="PF04002">
    <property type="entry name" value="RadC"/>
    <property type="match status" value="1"/>
</dbReference>
<accession>A0A7T7XMG4</accession>
<evidence type="ECO:0000313" key="9">
    <source>
        <dbReference type="EMBL" id="QQO09040.1"/>
    </source>
</evidence>
<dbReference type="RefSeq" id="WP_215626345.1">
    <property type="nucleotide sequence ID" value="NZ_CP067089.2"/>
</dbReference>
<dbReference type="KEGG" id="bhc:JFL75_19245"/>
<evidence type="ECO:0000256" key="6">
    <source>
        <dbReference type="RuleBase" id="RU003797"/>
    </source>
</evidence>
<dbReference type="PROSITE" id="PS01302">
    <property type="entry name" value="UPF0758"/>
    <property type="match status" value="1"/>
</dbReference>
<feature type="region of interest" description="Disordered" evidence="7">
    <location>
        <begin position="1"/>
        <end position="38"/>
    </location>
</feature>
<dbReference type="GO" id="GO:0046872">
    <property type="term" value="F:metal ion binding"/>
    <property type="evidence" value="ECO:0007669"/>
    <property type="project" value="UniProtKB-KW"/>
</dbReference>
<comment type="similarity">
    <text evidence="6">Belongs to the UPF0758 family.</text>
</comment>
<dbReference type="InterPro" id="IPR025657">
    <property type="entry name" value="RadC_JAB"/>
</dbReference>
<keyword evidence="10" id="KW-1185">Reference proteome</keyword>
<dbReference type="NCBIfam" id="NF000642">
    <property type="entry name" value="PRK00024.1"/>
    <property type="match status" value="1"/>
</dbReference>
<feature type="domain" description="MPN" evidence="8">
    <location>
        <begin position="122"/>
        <end position="243"/>
    </location>
</feature>
<dbReference type="InterPro" id="IPR037518">
    <property type="entry name" value="MPN"/>
</dbReference>
<dbReference type="PANTHER" id="PTHR30471:SF3">
    <property type="entry name" value="UPF0758 PROTEIN YEES-RELATED"/>
    <property type="match status" value="1"/>
</dbReference>
<dbReference type="Gene3D" id="3.40.140.10">
    <property type="entry name" value="Cytidine Deaminase, domain 2"/>
    <property type="match status" value="1"/>
</dbReference>
<dbReference type="NCBIfam" id="TIGR00608">
    <property type="entry name" value="radc"/>
    <property type="match status" value="1"/>
</dbReference>
<reference evidence="9" key="1">
    <citation type="submission" date="2021-01" db="EMBL/GenBank/DDBJ databases">
        <title>Description of Breznakiella homolactica.</title>
        <authorList>
            <person name="Song Y."/>
            <person name="Brune A."/>
        </authorList>
    </citation>
    <scope>NUCLEOTIDE SEQUENCE</scope>
    <source>
        <strain evidence="9">RmG30</strain>
    </source>
</reference>
<keyword evidence="2" id="KW-0479">Metal-binding</keyword>
<evidence type="ECO:0000256" key="5">
    <source>
        <dbReference type="ARBA" id="ARBA00023049"/>
    </source>
</evidence>
<dbReference type="GO" id="GO:0006508">
    <property type="term" value="P:proteolysis"/>
    <property type="evidence" value="ECO:0007669"/>
    <property type="project" value="UniProtKB-KW"/>
</dbReference>
<dbReference type="InterPro" id="IPR020891">
    <property type="entry name" value="UPF0758_CS"/>
</dbReference>
<evidence type="ECO:0000313" key="10">
    <source>
        <dbReference type="Proteomes" id="UP000595917"/>
    </source>
</evidence>
<dbReference type="InterPro" id="IPR046778">
    <property type="entry name" value="UPF0758_N"/>
</dbReference>
<evidence type="ECO:0000259" key="8">
    <source>
        <dbReference type="PROSITE" id="PS50249"/>
    </source>
</evidence>
<dbReference type="GO" id="GO:0008237">
    <property type="term" value="F:metallopeptidase activity"/>
    <property type="evidence" value="ECO:0007669"/>
    <property type="project" value="UniProtKB-KW"/>
</dbReference>
<dbReference type="Proteomes" id="UP000595917">
    <property type="component" value="Chromosome"/>
</dbReference>
<proteinExistence type="inferred from homology"/>
<dbReference type="PROSITE" id="PS50249">
    <property type="entry name" value="MPN"/>
    <property type="match status" value="1"/>
</dbReference>
<protein>
    <submittedName>
        <fullName evidence="9">DNA repair protein RadC</fullName>
    </submittedName>
</protein>
<evidence type="ECO:0000256" key="1">
    <source>
        <dbReference type="ARBA" id="ARBA00022670"/>
    </source>
</evidence>
<gene>
    <name evidence="9" type="primary">radC</name>
    <name evidence="9" type="ORF">JFL75_19245</name>
</gene>
<dbReference type="CDD" id="cd08071">
    <property type="entry name" value="MPN_DUF2466"/>
    <property type="match status" value="1"/>
</dbReference>
<name>A0A7T7XMG4_9SPIR</name>
<keyword evidence="5" id="KW-0482">Metalloprotease</keyword>
<organism evidence="9 10">
    <name type="scientific">Breznakiella homolactica</name>
    <dbReference type="NCBI Taxonomy" id="2798577"/>
    <lineage>
        <taxon>Bacteria</taxon>
        <taxon>Pseudomonadati</taxon>
        <taxon>Spirochaetota</taxon>
        <taxon>Spirochaetia</taxon>
        <taxon>Spirochaetales</taxon>
        <taxon>Breznakiellaceae</taxon>
        <taxon>Breznakiella</taxon>
    </lineage>
</organism>
<dbReference type="EMBL" id="CP067089">
    <property type="protein sequence ID" value="QQO09040.1"/>
    <property type="molecule type" value="Genomic_DNA"/>
</dbReference>
<evidence type="ECO:0000256" key="2">
    <source>
        <dbReference type="ARBA" id="ARBA00022723"/>
    </source>
</evidence>